<feature type="region of interest" description="Disordered" evidence="1">
    <location>
        <begin position="1"/>
        <end position="23"/>
    </location>
</feature>
<keyword evidence="3" id="KW-1185">Reference proteome</keyword>
<sequence>MHRENGSDKPRSQAGSLKRERKNQDQDHVSGCIFFDICIGDLSGQNAILGVDFMVPVGVRIDLADGSMHLPDKVGIPLNCRKRLYGEKISDSRTISTNHGWSVGRNSGEDKIVGHREIVGDQRRTMGADSDGRPGRIRYLVISNIGEEILRLDHCLDVGMILDQDKAPRSPGFVSVGSRRYREWQN</sequence>
<reference evidence="3" key="1">
    <citation type="submission" date="2017-03" db="EMBL/GenBank/DDBJ databases">
        <title>Phytopthora megakarya and P. palmivora, two closely related causual agents of cacao black pod achieved similar genome size and gene model numbers by different mechanisms.</title>
        <authorList>
            <person name="Ali S."/>
            <person name="Shao J."/>
            <person name="Larry D.J."/>
            <person name="Kronmiller B."/>
            <person name="Shen D."/>
            <person name="Strem M.D."/>
            <person name="Melnick R.L."/>
            <person name="Guiltinan M.J."/>
            <person name="Tyler B.M."/>
            <person name="Meinhardt L.W."/>
            <person name="Bailey B.A."/>
        </authorList>
    </citation>
    <scope>NUCLEOTIDE SEQUENCE [LARGE SCALE GENOMIC DNA]</scope>
    <source>
        <strain evidence="3">zdho120</strain>
    </source>
</reference>
<gene>
    <name evidence="2" type="ORF">PHMEG_00018504</name>
</gene>
<dbReference type="OrthoDB" id="112830at2759"/>
<accession>A0A225VU70</accession>
<evidence type="ECO:0000313" key="3">
    <source>
        <dbReference type="Proteomes" id="UP000198211"/>
    </source>
</evidence>
<dbReference type="AlphaFoldDB" id="A0A225VU70"/>
<dbReference type="EMBL" id="NBNE01002988">
    <property type="protein sequence ID" value="OWZ08882.1"/>
    <property type="molecule type" value="Genomic_DNA"/>
</dbReference>
<feature type="compositionally biased region" description="Basic and acidic residues" evidence="1">
    <location>
        <begin position="1"/>
        <end position="11"/>
    </location>
</feature>
<dbReference type="Proteomes" id="UP000198211">
    <property type="component" value="Unassembled WGS sequence"/>
</dbReference>
<evidence type="ECO:0008006" key="4">
    <source>
        <dbReference type="Google" id="ProtNLM"/>
    </source>
</evidence>
<protein>
    <recommendedName>
        <fullName evidence="4">Eukaryotic/viral aspartic protease</fullName>
    </recommendedName>
</protein>
<comment type="caution">
    <text evidence="2">The sequence shown here is derived from an EMBL/GenBank/DDBJ whole genome shotgun (WGS) entry which is preliminary data.</text>
</comment>
<evidence type="ECO:0000313" key="2">
    <source>
        <dbReference type="EMBL" id="OWZ08882.1"/>
    </source>
</evidence>
<evidence type="ECO:0000256" key="1">
    <source>
        <dbReference type="SAM" id="MobiDB-lite"/>
    </source>
</evidence>
<organism evidence="2 3">
    <name type="scientific">Phytophthora megakarya</name>
    <dbReference type="NCBI Taxonomy" id="4795"/>
    <lineage>
        <taxon>Eukaryota</taxon>
        <taxon>Sar</taxon>
        <taxon>Stramenopiles</taxon>
        <taxon>Oomycota</taxon>
        <taxon>Peronosporomycetes</taxon>
        <taxon>Peronosporales</taxon>
        <taxon>Peronosporaceae</taxon>
        <taxon>Phytophthora</taxon>
    </lineage>
</organism>
<name>A0A225VU70_9STRA</name>
<proteinExistence type="predicted"/>